<dbReference type="Gene3D" id="3.90.25.10">
    <property type="entry name" value="UDP-galactose 4-epimerase, domain 1"/>
    <property type="match status" value="1"/>
</dbReference>
<dbReference type="InterPro" id="IPR036291">
    <property type="entry name" value="NAD(P)-bd_dom_sf"/>
</dbReference>
<dbReference type="Proteomes" id="UP000075025">
    <property type="component" value="Unassembled WGS sequence"/>
</dbReference>
<dbReference type="UniPathway" id="UPA00214"/>
<evidence type="ECO:0000256" key="8">
    <source>
        <dbReference type="ARBA" id="ARBA00023144"/>
    </source>
</evidence>
<dbReference type="RefSeq" id="WP_058622579.1">
    <property type="nucleotide sequence ID" value="NZ_LDRT01000014.1"/>
</dbReference>
<dbReference type="PRINTS" id="PR01713">
    <property type="entry name" value="NUCEPIMERASE"/>
</dbReference>
<dbReference type="EC" id="5.1.3.2" evidence="5 10"/>
<accession>A0A147F0K5</accession>
<keyword evidence="8" id="KW-0299">Galactose metabolism</keyword>
<evidence type="ECO:0000256" key="2">
    <source>
        <dbReference type="ARBA" id="ARBA00001911"/>
    </source>
</evidence>
<comment type="catalytic activity">
    <reaction evidence="1 10">
        <text>UDP-alpha-D-glucose = UDP-alpha-D-galactose</text>
        <dbReference type="Rhea" id="RHEA:22168"/>
        <dbReference type="ChEBI" id="CHEBI:58885"/>
        <dbReference type="ChEBI" id="CHEBI:66914"/>
        <dbReference type="EC" id="5.1.3.2"/>
    </reaction>
</comment>
<proteinExistence type="inferred from homology"/>
<dbReference type="NCBIfam" id="TIGR01179">
    <property type="entry name" value="galE"/>
    <property type="match status" value="1"/>
</dbReference>
<sequence>MRVLLAGGAGYIGTHTAVALLEAGHDVVLLDDLSGTHAVAAERVERITGKPAPLVIGDAADDAVVSAVFDEHGPIDAIIHLAAFKAVGESTQKPLSYYSNNLDTTFALLRVGLAHGIRSFVFSSTGTVYSDPADLPFTEESTTSIDLSNAYSKSKRMNEVVLADVARVNPDLNVTVLRYFNPVGAHPSGLIGEDPAGIPNNLMPYVSRVAIGTLDEVGVFGDDYDTPDGTGLRDYIHVVDLAEGHVAALEQAQPGHQVLNLGTGRPVSVLELVASFEKAVGHELPKRILDRRPGDVAATYCDPTKAAEVLGWRTRLTIDDACRDYWNWQTTNPAGYATRADAAPAGA</sequence>
<keyword evidence="7 10" id="KW-0520">NAD</keyword>
<evidence type="ECO:0000256" key="5">
    <source>
        <dbReference type="ARBA" id="ARBA00013189"/>
    </source>
</evidence>
<evidence type="ECO:0000256" key="3">
    <source>
        <dbReference type="ARBA" id="ARBA00004947"/>
    </source>
</evidence>
<reference evidence="12 13" key="1">
    <citation type="journal article" date="2016" name="Front. Microbiol.">
        <title>Genomic Resource of Rice Seed Associated Bacteria.</title>
        <authorList>
            <person name="Midha S."/>
            <person name="Bansal K."/>
            <person name="Sharma S."/>
            <person name="Kumar N."/>
            <person name="Patil P.P."/>
            <person name="Chaudhry V."/>
            <person name="Patil P.B."/>
        </authorList>
    </citation>
    <scope>NUCLEOTIDE SEQUENCE [LARGE SCALE GENOMIC DNA]</scope>
    <source>
        <strain evidence="12 13">NS220</strain>
    </source>
</reference>
<comment type="cofactor">
    <cofactor evidence="2 10">
        <name>NAD(+)</name>
        <dbReference type="ChEBI" id="CHEBI:57540"/>
    </cofactor>
</comment>
<dbReference type="CDD" id="cd05247">
    <property type="entry name" value="UDP_G4E_1_SDR_e"/>
    <property type="match status" value="1"/>
</dbReference>
<evidence type="ECO:0000256" key="10">
    <source>
        <dbReference type="RuleBase" id="RU366046"/>
    </source>
</evidence>
<evidence type="ECO:0000256" key="7">
    <source>
        <dbReference type="ARBA" id="ARBA00023027"/>
    </source>
</evidence>
<evidence type="ECO:0000259" key="11">
    <source>
        <dbReference type="Pfam" id="PF01370"/>
    </source>
</evidence>
<comment type="caution">
    <text evidence="12">The sequence shown here is derived from an EMBL/GenBank/DDBJ whole genome shotgun (WGS) entry which is preliminary data.</text>
</comment>
<dbReference type="Gene3D" id="3.40.50.720">
    <property type="entry name" value="NAD(P)-binding Rossmann-like Domain"/>
    <property type="match status" value="1"/>
</dbReference>
<evidence type="ECO:0000313" key="12">
    <source>
        <dbReference type="EMBL" id="KTR96318.1"/>
    </source>
</evidence>
<protein>
    <recommendedName>
        <fullName evidence="6 10">UDP-glucose 4-epimerase</fullName>
        <ecNumber evidence="5 10">5.1.3.2</ecNumber>
    </recommendedName>
</protein>
<dbReference type="InterPro" id="IPR001509">
    <property type="entry name" value="Epimerase_deHydtase"/>
</dbReference>
<dbReference type="GO" id="GO:0006012">
    <property type="term" value="P:galactose metabolic process"/>
    <property type="evidence" value="ECO:0007669"/>
    <property type="project" value="UniProtKB-UniPathway"/>
</dbReference>
<evidence type="ECO:0000256" key="4">
    <source>
        <dbReference type="ARBA" id="ARBA00007637"/>
    </source>
</evidence>
<dbReference type="PANTHER" id="PTHR43725:SF47">
    <property type="entry name" value="UDP-GLUCOSE 4-EPIMERASE"/>
    <property type="match status" value="1"/>
</dbReference>
<dbReference type="SUPFAM" id="SSF51735">
    <property type="entry name" value="NAD(P)-binding Rossmann-fold domains"/>
    <property type="match status" value="1"/>
</dbReference>
<dbReference type="Pfam" id="PF01370">
    <property type="entry name" value="Epimerase"/>
    <property type="match status" value="1"/>
</dbReference>
<comment type="similarity">
    <text evidence="4 10">Belongs to the NAD(P)-dependent epimerase/dehydratase family.</text>
</comment>
<comment type="subunit">
    <text evidence="10">Homodimer.</text>
</comment>
<comment type="pathway">
    <text evidence="3 10">Carbohydrate metabolism; galactose metabolism.</text>
</comment>
<feature type="domain" description="NAD-dependent epimerase/dehydratase" evidence="11">
    <location>
        <begin position="3"/>
        <end position="262"/>
    </location>
</feature>
<dbReference type="PATRIC" id="fig|2033.6.peg.831"/>
<dbReference type="GO" id="GO:0005829">
    <property type="term" value="C:cytosol"/>
    <property type="evidence" value="ECO:0007669"/>
    <property type="project" value="TreeGrafter"/>
</dbReference>
<keyword evidence="9 10" id="KW-0413">Isomerase</keyword>
<gene>
    <name evidence="12" type="ORF">NS220_02760</name>
</gene>
<evidence type="ECO:0000313" key="13">
    <source>
        <dbReference type="Proteomes" id="UP000075025"/>
    </source>
</evidence>
<evidence type="ECO:0000256" key="1">
    <source>
        <dbReference type="ARBA" id="ARBA00000083"/>
    </source>
</evidence>
<dbReference type="OrthoDB" id="9801785at2"/>
<evidence type="ECO:0000256" key="6">
    <source>
        <dbReference type="ARBA" id="ARBA00018569"/>
    </source>
</evidence>
<dbReference type="GO" id="GO:0003978">
    <property type="term" value="F:UDP-glucose 4-epimerase activity"/>
    <property type="evidence" value="ECO:0007669"/>
    <property type="project" value="UniProtKB-UniRule"/>
</dbReference>
<dbReference type="InterPro" id="IPR005886">
    <property type="entry name" value="UDP_G4E"/>
</dbReference>
<keyword evidence="10" id="KW-0119">Carbohydrate metabolism</keyword>
<organism evidence="12 13">
    <name type="scientific">Microbacterium testaceum</name>
    <name type="common">Aureobacterium testaceum</name>
    <name type="synonym">Brevibacterium testaceum</name>
    <dbReference type="NCBI Taxonomy" id="2033"/>
    <lineage>
        <taxon>Bacteria</taxon>
        <taxon>Bacillati</taxon>
        <taxon>Actinomycetota</taxon>
        <taxon>Actinomycetes</taxon>
        <taxon>Micrococcales</taxon>
        <taxon>Microbacteriaceae</taxon>
        <taxon>Microbacterium</taxon>
    </lineage>
</organism>
<dbReference type="EMBL" id="LDRT01000014">
    <property type="protein sequence ID" value="KTR96318.1"/>
    <property type="molecule type" value="Genomic_DNA"/>
</dbReference>
<dbReference type="PANTHER" id="PTHR43725">
    <property type="entry name" value="UDP-GLUCOSE 4-EPIMERASE"/>
    <property type="match status" value="1"/>
</dbReference>
<evidence type="ECO:0000256" key="9">
    <source>
        <dbReference type="ARBA" id="ARBA00023235"/>
    </source>
</evidence>
<name>A0A147F0K5_MICTE</name>
<dbReference type="AlphaFoldDB" id="A0A147F0K5"/>